<dbReference type="Pfam" id="PF00809">
    <property type="entry name" value="Pterin_bind"/>
    <property type="match status" value="1"/>
</dbReference>
<keyword evidence="11" id="KW-1185">Reference proteome</keyword>
<sequence>MKLTVGKHSIDLSRPVVMTIINATPDSFYEGSRTPRADDVARRAERAVADGAAILDVGGYSSRPGADDVTPDEELRRVTLALETIRRRCPDTPVSIDTFRSEVAEGAIERFGPCIVNDITAGTADPAIAAVAARHGVPLIAMHMRGTPQTMQTMTRYDDLTGEVLAYFVEKIGWLRGEGVTQIVLDPGFGFSKTVEQNFRLLGEMHRLGELGYPVLAGISRKSMIYKTLDTTPDDALAGTTALHWECLRQGASILRVHDTREAAQIVALYERYEQSNDR</sequence>
<dbReference type="PROSITE" id="PS50972">
    <property type="entry name" value="PTERIN_BINDING"/>
    <property type="match status" value="1"/>
</dbReference>
<dbReference type="CDD" id="cd00739">
    <property type="entry name" value="DHPS"/>
    <property type="match status" value="1"/>
</dbReference>
<feature type="domain" description="Pterin-binding" evidence="9">
    <location>
        <begin position="15"/>
        <end position="268"/>
    </location>
</feature>
<comment type="catalytic activity">
    <reaction evidence="1">
        <text>(7,8-dihydropterin-6-yl)methyl diphosphate + 4-aminobenzoate = 7,8-dihydropteroate + diphosphate</text>
        <dbReference type="Rhea" id="RHEA:19949"/>
        <dbReference type="ChEBI" id="CHEBI:17836"/>
        <dbReference type="ChEBI" id="CHEBI:17839"/>
        <dbReference type="ChEBI" id="CHEBI:33019"/>
        <dbReference type="ChEBI" id="CHEBI:72950"/>
        <dbReference type="EC" id="2.5.1.15"/>
    </reaction>
</comment>
<evidence type="ECO:0000259" key="9">
    <source>
        <dbReference type="PROSITE" id="PS50972"/>
    </source>
</evidence>
<evidence type="ECO:0000256" key="7">
    <source>
        <dbReference type="ARBA" id="ARBA00022842"/>
    </source>
</evidence>
<reference evidence="10" key="1">
    <citation type="journal article" date="2022" name="Cell">
        <title>Design, construction, and in vivo augmentation of a complex gut microbiome.</title>
        <authorList>
            <person name="Cheng A.G."/>
            <person name="Ho P.Y."/>
            <person name="Aranda-Diaz A."/>
            <person name="Jain S."/>
            <person name="Yu F.B."/>
            <person name="Meng X."/>
            <person name="Wang M."/>
            <person name="Iakiviak M."/>
            <person name="Nagashima K."/>
            <person name="Zhao A."/>
            <person name="Murugkar P."/>
            <person name="Patil A."/>
            <person name="Atabakhsh K."/>
            <person name="Weakley A."/>
            <person name="Yan J."/>
            <person name="Brumbaugh A.R."/>
            <person name="Higginbottom S."/>
            <person name="Dimas A."/>
            <person name="Shiver A.L."/>
            <person name="Deutschbauer A."/>
            <person name="Neff N."/>
            <person name="Sonnenburg J.L."/>
            <person name="Huang K.C."/>
            <person name="Fischbach M.A."/>
        </authorList>
    </citation>
    <scope>NUCLEOTIDE SEQUENCE</scope>
    <source>
        <strain evidence="10">AP11</strain>
    </source>
</reference>
<dbReference type="NCBIfam" id="TIGR01496">
    <property type="entry name" value="DHPS"/>
    <property type="match status" value="1"/>
</dbReference>
<proteinExistence type="predicted"/>
<evidence type="ECO:0000256" key="6">
    <source>
        <dbReference type="ARBA" id="ARBA00022723"/>
    </source>
</evidence>
<dbReference type="GO" id="GO:0004156">
    <property type="term" value="F:dihydropteroate synthase activity"/>
    <property type="evidence" value="ECO:0007669"/>
    <property type="project" value="UniProtKB-EC"/>
</dbReference>
<accession>A0ABY5UZL0</accession>
<name>A0ABY5UZL0_9BACT</name>
<dbReference type="PANTHER" id="PTHR20941:SF1">
    <property type="entry name" value="FOLIC ACID SYNTHESIS PROTEIN FOL1"/>
    <property type="match status" value="1"/>
</dbReference>
<dbReference type="Gene3D" id="3.20.20.20">
    <property type="entry name" value="Dihydropteroate synthase-like"/>
    <property type="match status" value="1"/>
</dbReference>
<dbReference type="Proteomes" id="UP001059295">
    <property type="component" value="Chromosome"/>
</dbReference>
<evidence type="ECO:0000313" key="11">
    <source>
        <dbReference type="Proteomes" id="UP001059295"/>
    </source>
</evidence>
<dbReference type="PANTHER" id="PTHR20941">
    <property type="entry name" value="FOLATE SYNTHESIS PROTEINS"/>
    <property type="match status" value="1"/>
</dbReference>
<comment type="cofactor">
    <cofactor evidence="2">
        <name>Mg(2+)</name>
        <dbReference type="ChEBI" id="CHEBI:18420"/>
    </cofactor>
</comment>
<dbReference type="InterPro" id="IPR006390">
    <property type="entry name" value="DHP_synth_dom"/>
</dbReference>
<keyword evidence="7" id="KW-0460">Magnesium</keyword>
<dbReference type="EMBL" id="CP102294">
    <property type="protein sequence ID" value="UWN56919.1"/>
    <property type="molecule type" value="Genomic_DNA"/>
</dbReference>
<comment type="pathway">
    <text evidence="3">Cofactor biosynthesis; tetrahydrofolate biosynthesis; 7,8-dihydrofolate from 2-amino-4-hydroxy-6-hydroxymethyl-7,8-dihydropteridine diphosphate and 4-aminobenzoate: step 1/2.</text>
</comment>
<keyword evidence="6" id="KW-0479">Metal-binding</keyword>
<evidence type="ECO:0000256" key="4">
    <source>
        <dbReference type="ARBA" id="ARBA00012458"/>
    </source>
</evidence>
<evidence type="ECO:0000256" key="2">
    <source>
        <dbReference type="ARBA" id="ARBA00001946"/>
    </source>
</evidence>
<dbReference type="InterPro" id="IPR000489">
    <property type="entry name" value="Pterin-binding_dom"/>
</dbReference>
<dbReference type="InterPro" id="IPR011005">
    <property type="entry name" value="Dihydropteroate_synth-like_sf"/>
</dbReference>
<keyword evidence="5 10" id="KW-0808">Transferase</keyword>
<dbReference type="GeneID" id="82892012"/>
<evidence type="ECO:0000313" key="10">
    <source>
        <dbReference type="EMBL" id="UWN56919.1"/>
    </source>
</evidence>
<organism evidence="10 11">
    <name type="scientific">Alistipes ihumii AP11</name>
    <dbReference type="NCBI Taxonomy" id="1211813"/>
    <lineage>
        <taxon>Bacteria</taxon>
        <taxon>Pseudomonadati</taxon>
        <taxon>Bacteroidota</taxon>
        <taxon>Bacteroidia</taxon>
        <taxon>Bacteroidales</taxon>
        <taxon>Rikenellaceae</taxon>
        <taxon>Alistipes</taxon>
    </lineage>
</organism>
<protein>
    <recommendedName>
        <fullName evidence="4">dihydropteroate synthase</fullName>
        <ecNumber evidence="4">2.5.1.15</ecNumber>
    </recommendedName>
</protein>
<evidence type="ECO:0000256" key="8">
    <source>
        <dbReference type="ARBA" id="ARBA00022909"/>
    </source>
</evidence>
<gene>
    <name evidence="10" type="primary">folP</name>
    <name evidence="10" type="ORF">NQ491_09720</name>
</gene>
<evidence type="ECO:0000256" key="5">
    <source>
        <dbReference type="ARBA" id="ARBA00022679"/>
    </source>
</evidence>
<keyword evidence="8" id="KW-0289">Folate biosynthesis</keyword>
<evidence type="ECO:0000256" key="1">
    <source>
        <dbReference type="ARBA" id="ARBA00000012"/>
    </source>
</evidence>
<dbReference type="InterPro" id="IPR045031">
    <property type="entry name" value="DHP_synth-like"/>
</dbReference>
<evidence type="ECO:0000256" key="3">
    <source>
        <dbReference type="ARBA" id="ARBA00004763"/>
    </source>
</evidence>
<dbReference type="RefSeq" id="WP_019245759.1">
    <property type="nucleotide sequence ID" value="NZ_CAPH01000009.1"/>
</dbReference>
<dbReference type="EC" id="2.5.1.15" evidence="4"/>
<dbReference type="PROSITE" id="PS00793">
    <property type="entry name" value="DHPS_2"/>
    <property type="match status" value="1"/>
</dbReference>
<dbReference type="SUPFAM" id="SSF51717">
    <property type="entry name" value="Dihydropteroate synthetase-like"/>
    <property type="match status" value="1"/>
</dbReference>